<keyword evidence="2" id="KW-1185">Reference proteome</keyword>
<gene>
    <name evidence="1" type="ORF">DPMN_018689</name>
</gene>
<evidence type="ECO:0000313" key="1">
    <source>
        <dbReference type="EMBL" id="KAH3894531.1"/>
    </source>
</evidence>
<organism evidence="1 2">
    <name type="scientific">Dreissena polymorpha</name>
    <name type="common">Zebra mussel</name>
    <name type="synonym">Mytilus polymorpha</name>
    <dbReference type="NCBI Taxonomy" id="45954"/>
    <lineage>
        <taxon>Eukaryota</taxon>
        <taxon>Metazoa</taxon>
        <taxon>Spiralia</taxon>
        <taxon>Lophotrochozoa</taxon>
        <taxon>Mollusca</taxon>
        <taxon>Bivalvia</taxon>
        <taxon>Autobranchia</taxon>
        <taxon>Heteroconchia</taxon>
        <taxon>Euheterodonta</taxon>
        <taxon>Imparidentia</taxon>
        <taxon>Neoheterodontei</taxon>
        <taxon>Myida</taxon>
        <taxon>Dreissenoidea</taxon>
        <taxon>Dreissenidae</taxon>
        <taxon>Dreissena</taxon>
    </lineage>
</organism>
<comment type="caution">
    <text evidence="1">The sequence shown here is derived from an EMBL/GenBank/DDBJ whole genome shotgun (WGS) entry which is preliminary data.</text>
</comment>
<evidence type="ECO:0000313" key="2">
    <source>
        <dbReference type="Proteomes" id="UP000828390"/>
    </source>
</evidence>
<accession>A0A9D4NH08</accession>
<sequence>MKANRFLALCGYTEGSDVNAVLEWENHIEVHDKYLTCAHKPGTVRSAIFICMAFLKWCKCEGHANESKVDHVSVKSG</sequence>
<reference evidence="1" key="1">
    <citation type="journal article" date="2019" name="bioRxiv">
        <title>The Genome of the Zebra Mussel, Dreissena polymorpha: A Resource for Invasive Species Research.</title>
        <authorList>
            <person name="McCartney M.A."/>
            <person name="Auch B."/>
            <person name="Kono T."/>
            <person name="Mallez S."/>
            <person name="Zhang Y."/>
            <person name="Obille A."/>
            <person name="Becker A."/>
            <person name="Abrahante J.E."/>
            <person name="Garbe J."/>
            <person name="Badalamenti J.P."/>
            <person name="Herman A."/>
            <person name="Mangelson H."/>
            <person name="Liachko I."/>
            <person name="Sullivan S."/>
            <person name="Sone E.D."/>
            <person name="Koren S."/>
            <person name="Silverstein K.A.T."/>
            <person name="Beckman K.B."/>
            <person name="Gohl D.M."/>
        </authorList>
    </citation>
    <scope>NUCLEOTIDE SEQUENCE</scope>
    <source>
        <strain evidence="1">Duluth1</strain>
        <tissue evidence="1">Whole animal</tissue>
    </source>
</reference>
<proteinExistence type="predicted"/>
<protein>
    <submittedName>
        <fullName evidence="1">Uncharacterized protein</fullName>
    </submittedName>
</protein>
<reference evidence="1" key="2">
    <citation type="submission" date="2020-11" db="EMBL/GenBank/DDBJ databases">
        <authorList>
            <person name="McCartney M.A."/>
            <person name="Auch B."/>
            <person name="Kono T."/>
            <person name="Mallez S."/>
            <person name="Becker A."/>
            <person name="Gohl D.M."/>
            <person name="Silverstein K.A.T."/>
            <person name="Koren S."/>
            <person name="Bechman K.B."/>
            <person name="Herman A."/>
            <person name="Abrahante J.E."/>
            <person name="Garbe J."/>
        </authorList>
    </citation>
    <scope>NUCLEOTIDE SEQUENCE</scope>
    <source>
        <strain evidence="1">Duluth1</strain>
        <tissue evidence="1">Whole animal</tissue>
    </source>
</reference>
<dbReference type="AlphaFoldDB" id="A0A9D4NH08"/>
<dbReference type="EMBL" id="JAIWYP010000001">
    <property type="protein sequence ID" value="KAH3894531.1"/>
    <property type="molecule type" value="Genomic_DNA"/>
</dbReference>
<dbReference type="Proteomes" id="UP000828390">
    <property type="component" value="Unassembled WGS sequence"/>
</dbReference>
<name>A0A9D4NH08_DREPO</name>